<gene>
    <name evidence="17" type="primary">nad6</name>
</gene>
<evidence type="ECO:0000313" key="17">
    <source>
        <dbReference type="EMBL" id="AZA05020.1"/>
    </source>
</evidence>
<evidence type="ECO:0000256" key="9">
    <source>
        <dbReference type="ARBA" id="ARBA00022982"/>
    </source>
</evidence>
<evidence type="ECO:0000256" key="14">
    <source>
        <dbReference type="ARBA" id="ARBA00031019"/>
    </source>
</evidence>
<keyword evidence="10 16" id="KW-1133">Transmembrane helix</keyword>
<evidence type="ECO:0000256" key="3">
    <source>
        <dbReference type="ARBA" id="ARBA00012944"/>
    </source>
</evidence>
<evidence type="ECO:0000256" key="15">
    <source>
        <dbReference type="ARBA" id="ARBA00049551"/>
    </source>
</evidence>
<dbReference type="AlphaFoldDB" id="A0A3G6IIR3"/>
<evidence type="ECO:0000256" key="11">
    <source>
        <dbReference type="ARBA" id="ARBA00023027"/>
    </source>
</evidence>
<comment type="similarity">
    <text evidence="2">Belongs to the complex I subunit 6 family.</text>
</comment>
<evidence type="ECO:0000256" key="6">
    <source>
        <dbReference type="ARBA" id="ARBA00022660"/>
    </source>
</evidence>
<name>A0A3G6IIR3_9COLE</name>
<comment type="subcellular location">
    <subcellularLocation>
        <location evidence="1">Mitochondrion membrane</location>
        <topology evidence="1">Multi-pass membrane protein</topology>
    </subcellularLocation>
</comment>
<evidence type="ECO:0000256" key="10">
    <source>
        <dbReference type="ARBA" id="ARBA00022989"/>
    </source>
</evidence>
<feature type="transmembrane region" description="Helical" evidence="16">
    <location>
        <begin position="139"/>
        <end position="158"/>
    </location>
</feature>
<feature type="transmembrane region" description="Helical" evidence="16">
    <location>
        <begin position="82"/>
        <end position="100"/>
    </location>
</feature>
<keyword evidence="7 16" id="KW-0812">Transmembrane</keyword>
<keyword evidence="8" id="KW-1278">Translocase</keyword>
<reference evidence="17" key="1">
    <citation type="journal article" date="2018" name="Kun Chong Xue Bao">
        <title>Mitochondrial genome analysis of black fur mites and phylogenetic analysis of the dermatophyte.</title>
        <authorList>
            <person name="Song N."/>
            <person name="Lin A."/>
        </authorList>
    </citation>
    <scope>NUCLEOTIDE SEQUENCE</scope>
</reference>
<feature type="transmembrane region" description="Helical" evidence="16">
    <location>
        <begin position="52"/>
        <end position="70"/>
    </location>
</feature>
<dbReference type="PANTHER" id="PTHR11435:SF1">
    <property type="entry name" value="NADH-UBIQUINONE OXIDOREDUCTASE CHAIN 6"/>
    <property type="match status" value="1"/>
</dbReference>
<evidence type="ECO:0000256" key="12">
    <source>
        <dbReference type="ARBA" id="ARBA00023128"/>
    </source>
</evidence>
<keyword evidence="5" id="KW-0813">Transport</keyword>
<geneLocation type="mitochondrion" evidence="17"/>
<comment type="catalytic activity">
    <reaction evidence="15">
        <text>a ubiquinone + NADH + 5 H(+)(in) = a ubiquinol + NAD(+) + 4 H(+)(out)</text>
        <dbReference type="Rhea" id="RHEA:29091"/>
        <dbReference type="Rhea" id="RHEA-COMP:9565"/>
        <dbReference type="Rhea" id="RHEA-COMP:9566"/>
        <dbReference type="ChEBI" id="CHEBI:15378"/>
        <dbReference type="ChEBI" id="CHEBI:16389"/>
        <dbReference type="ChEBI" id="CHEBI:17976"/>
        <dbReference type="ChEBI" id="CHEBI:57540"/>
        <dbReference type="ChEBI" id="CHEBI:57945"/>
        <dbReference type="EC" id="7.1.1.2"/>
    </reaction>
</comment>
<accession>A0A3G6IIR3</accession>
<evidence type="ECO:0000256" key="13">
    <source>
        <dbReference type="ARBA" id="ARBA00023136"/>
    </source>
</evidence>
<keyword evidence="13 16" id="KW-0472">Membrane</keyword>
<organism evidence="17">
    <name type="scientific">Anthrenus verbasci</name>
    <name type="common">variegated carpet beetle</name>
    <dbReference type="NCBI Taxonomy" id="295669"/>
    <lineage>
        <taxon>Eukaryota</taxon>
        <taxon>Metazoa</taxon>
        <taxon>Ecdysozoa</taxon>
        <taxon>Arthropoda</taxon>
        <taxon>Hexapoda</taxon>
        <taxon>Insecta</taxon>
        <taxon>Pterygota</taxon>
        <taxon>Neoptera</taxon>
        <taxon>Endopterygota</taxon>
        <taxon>Coleoptera</taxon>
        <taxon>Polyphaga</taxon>
        <taxon>Bostrichiformia</taxon>
        <taxon>Dermestidae</taxon>
        <taxon>Megatominae</taxon>
        <taxon>Anthrenus</taxon>
    </lineage>
</organism>
<evidence type="ECO:0000256" key="4">
    <source>
        <dbReference type="ARBA" id="ARBA00021095"/>
    </source>
</evidence>
<proteinExistence type="inferred from homology"/>
<keyword evidence="11" id="KW-0520">NAD</keyword>
<dbReference type="GO" id="GO:0008137">
    <property type="term" value="F:NADH dehydrogenase (ubiquinone) activity"/>
    <property type="evidence" value="ECO:0007669"/>
    <property type="project" value="UniProtKB-EC"/>
</dbReference>
<keyword evidence="12 17" id="KW-0496">Mitochondrion</keyword>
<dbReference type="GO" id="GO:0031966">
    <property type="term" value="C:mitochondrial membrane"/>
    <property type="evidence" value="ECO:0007669"/>
    <property type="project" value="UniProtKB-SubCell"/>
</dbReference>
<dbReference type="PANTHER" id="PTHR11435">
    <property type="entry name" value="NADH UBIQUINONE OXIDOREDUCTASE SUBUNIT ND6"/>
    <property type="match status" value="1"/>
</dbReference>
<evidence type="ECO:0000256" key="2">
    <source>
        <dbReference type="ARBA" id="ARBA00005698"/>
    </source>
</evidence>
<evidence type="ECO:0000256" key="7">
    <source>
        <dbReference type="ARBA" id="ARBA00022692"/>
    </source>
</evidence>
<protein>
    <recommendedName>
        <fullName evidence="4">NADH-ubiquinone oxidoreductase chain 6</fullName>
        <ecNumber evidence="3">7.1.1.2</ecNumber>
    </recommendedName>
    <alternativeName>
        <fullName evidence="14">NADH dehydrogenase subunit 6</fullName>
    </alternativeName>
</protein>
<sequence>MSILILMSSSMVMATMFMFHKHPMSMGTTLLMQTLLMMMLTGVFFENFWYSYIFFLVMVGGMLIIFIYMTSIASNEKFKFSSTMMIMMTITGMTMTLIMMNEPFIQSMMTNPQDMMSMEMNKMWEMSMIKFFLEPGKKMFIMIMIFLLMALIAVVKITSMTSGALRQKSYEKTN</sequence>
<dbReference type="EC" id="7.1.1.2" evidence="3"/>
<dbReference type="EMBL" id="MG017450">
    <property type="protein sequence ID" value="AZA05020.1"/>
    <property type="molecule type" value="Genomic_DNA"/>
</dbReference>
<dbReference type="InterPro" id="IPR050269">
    <property type="entry name" value="ComplexI_Subunit6"/>
</dbReference>
<keyword evidence="6" id="KW-0679">Respiratory chain</keyword>
<evidence type="ECO:0000256" key="8">
    <source>
        <dbReference type="ARBA" id="ARBA00022967"/>
    </source>
</evidence>
<evidence type="ECO:0000256" key="1">
    <source>
        <dbReference type="ARBA" id="ARBA00004225"/>
    </source>
</evidence>
<keyword evidence="9" id="KW-0249">Electron transport</keyword>
<evidence type="ECO:0000256" key="5">
    <source>
        <dbReference type="ARBA" id="ARBA00022448"/>
    </source>
</evidence>
<evidence type="ECO:0000256" key="16">
    <source>
        <dbReference type="SAM" id="Phobius"/>
    </source>
</evidence>